<gene>
    <name evidence="2" type="ORF">JR347_06545</name>
</gene>
<dbReference type="EMBL" id="CP070608">
    <property type="protein sequence ID" value="QSE98734.1"/>
    <property type="molecule type" value="Genomic_DNA"/>
</dbReference>
<feature type="transmembrane region" description="Helical" evidence="1">
    <location>
        <begin position="145"/>
        <end position="165"/>
    </location>
</feature>
<accession>A0A974WIW4</accession>
<evidence type="ECO:0000313" key="3">
    <source>
        <dbReference type="Proteomes" id="UP000662783"/>
    </source>
</evidence>
<evidence type="ECO:0000313" key="2">
    <source>
        <dbReference type="EMBL" id="QSE98734.1"/>
    </source>
</evidence>
<keyword evidence="1" id="KW-0472">Membrane</keyword>
<keyword evidence="3" id="KW-1185">Reference proteome</keyword>
<dbReference type="RefSeq" id="WP_205723248.1">
    <property type="nucleotide sequence ID" value="NZ_CP070608.1"/>
</dbReference>
<organism evidence="2 3">
    <name type="scientific">Fulvivirga lutea</name>
    <dbReference type="NCBI Taxonomy" id="2810512"/>
    <lineage>
        <taxon>Bacteria</taxon>
        <taxon>Pseudomonadati</taxon>
        <taxon>Bacteroidota</taxon>
        <taxon>Cytophagia</taxon>
        <taxon>Cytophagales</taxon>
        <taxon>Fulvivirgaceae</taxon>
        <taxon>Fulvivirga</taxon>
    </lineage>
</organism>
<feature type="transmembrane region" description="Helical" evidence="1">
    <location>
        <begin position="48"/>
        <end position="66"/>
    </location>
</feature>
<keyword evidence="1" id="KW-0812">Transmembrane</keyword>
<feature type="transmembrane region" description="Helical" evidence="1">
    <location>
        <begin position="12"/>
        <end position="41"/>
    </location>
</feature>
<protein>
    <submittedName>
        <fullName evidence="2">Uncharacterized protein</fullName>
    </submittedName>
</protein>
<dbReference type="AlphaFoldDB" id="A0A974WIW4"/>
<feature type="transmembrane region" description="Helical" evidence="1">
    <location>
        <begin position="104"/>
        <end position="125"/>
    </location>
</feature>
<feature type="transmembrane region" description="Helical" evidence="1">
    <location>
        <begin position="229"/>
        <end position="247"/>
    </location>
</feature>
<proteinExistence type="predicted"/>
<name>A0A974WIW4_9BACT</name>
<evidence type="ECO:0000256" key="1">
    <source>
        <dbReference type="SAM" id="Phobius"/>
    </source>
</evidence>
<dbReference type="KEGG" id="fuv:JR347_06545"/>
<dbReference type="Proteomes" id="UP000662783">
    <property type="component" value="Chromosome"/>
</dbReference>
<reference evidence="2" key="1">
    <citation type="submission" date="2021-02" db="EMBL/GenBank/DDBJ databases">
        <title>Fulvivirga sp. S481 isolated from sea water.</title>
        <authorList>
            <person name="Bae S.S."/>
            <person name="Baek K."/>
        </authorList>
    </citation>
    <scope>NUCLEOTIDE SEQUENCE</scope>
    <source>
        <strain evidence="2">S481</strain>
    </source>
</reference>
<feature type="transmembrane region" description="Helical" evidence="1">
    <location>
        <begin position="72"/>
        <end position="92"/>
    </location>
</feature>
<sequence length="253" mass="28397">MENKLKYIYPLVSLILLLLGRITNLELVYLICLVPIFLLYLQNTDSSSWIISLGLVLLVNGAIHIGTTETPLSLGVIVYPLIIYTTLYLNLITRRALSGAMRTVIMVAFWLGGHYLLLKLNPVWAVYFPFINLDGIFTQWTDHTGLMGITAWVLFANIIIAKSIYNPKGNLLIQISPSVLIALVIVAIPAFISVFLNDAPVVNFDHMVAFYYGADITEISQQYAERGEWLARTCAWLSVLVLIYSLVKLKTTK</sequence>
<feature type="transmembrane region" description="Helical" evidence="1">
    <location>
        <begin position="177"/>
        <end position="196"/>
    </location>
</feature>
<keyword evidence="1" id="KW-1133">Transmembrane helix</keyword>